<feature type="domain" description="Alpha-D-phosphohexomutase alpha/beta/alpha" evidence="12">
    <location>
        <begin position="258"/>
        <end position="366"/>
    </location>
</feature>
<dbReference type="Gene3D" id="3.40.120.10">
    <property type="entry name" value="Alpha-D-Glucose-1,6-Bisphosphate, subunit A, domain 3"/>
    <property type="match status" value="3"/>
</dbReference>
<dbReference type="InterPro" id="IPR005845">
    <property type="entry name" value="A-D-PHexomutase_a/b/a-II"/>
</dbReference>
<evidence type="ECO:0000259" key="12">
    <source>
        <dbReference type="Pfam" id="PF02880"/>
    </source>
</evidence>
<dbReference type="InterPro" id="IPR016055">
    <property type="entry name" value="A-D-PHexomutase_a/b/a-I/II/III"/>
</dbReference>
<feature type="domain" description="Alpha-D-phosphohexomutase alpha/beta/alpha" evidence="10">
    <location>
        <begin position="4"/>
        <end position="135"/>
    </location>
</feature>
<dbReference type="PRINTS" id="PR00509">
    <property type="entry name" value="PGMPMM"/>
</dbReference>
<dbReference type="PANTHER" id="PTHR42946">
    <property type="entry name" value="PHOSPHOHEXOSE MUTASE"/>
    <property type="match status" value="1"/>
</dbReference>
<dbReference type="InterPro" id="IPR005841">
    <property type="entry name" value="Alpha-D-phosphohexomutase_SF"/>
</dbReference>
<dbReference type="Pfam" id="PF00408">
    <property type="entry name" value="PGM_PMM_IV"/>
    <property type="match status" value="1"/>
</dbReference>
<dbReference type="GO" id="GO:0000287">
    <property type="term" value="F:magnesium ion binding"/>
    <property type="evidence" value="ECO:0007669"/>
    <property type="project" value="UniProtKB-UniRule"/>
</dbReference>
<comment type="similarity">
    <text evidence="1 6 7">Belongs to the phosphohexose mutase family.</text>
</comment>
<organism evidence="13 14">
    <name type="scientific">Thalassotalea euphylliae</name>
    <dbReference type="NCBI Taxonomy" id="1655234"/>
    <lineage>
        <taxon>Bacteria</taxon>
        <taxon>Pseudomonadati</taxon>
        <taxon>Pseudomonadota</taxon>
        <taxon>Gammaproteobacteria</taxon>
        <taxon>Alteromonadales</taxon>
        <taxon>Colwelliaceae</taxon>
        <taxon>Thalassotalea</taxon>
    </lineage>
</organism>
<dbReference type="Pfam" id="PF02879">
    <property type="entry name" value="PGM_PMM_II"/>
    <property type="match status" value="1"/>
</dbReference>
<dbReference type="OrthoDB" id="9803322at2"/>
<evidence type="ECO:0000313" key="13">
    <source>
        <dbReference type="EMBL" id="REL26503.1"/>
    </source>
</evidence>
<dbReference type="Gene3D" id="3.30.310.50">
    <property type="entry name" value="Alpha-D-phosphohexomutase, C-terminal domain"/>
    <property type="match status" value="1"/>
</dbReference>
<dbReference type="AlphaFoldDB" id="A0A3E0TPY4"/>
<dbReference type="InterPro" id="IPR005843">
    <property type="entry name" value="A-D-PHexomutase_C"/>
</dbReference>
<comment type="PTM">
    <text evidence="6">Activated by phosphorylation.</text>
</comment>
<evidence type="ECO:0000256" key="5">
    <source>
        <dbReference type="ARBA" id="ARBA00023235"/>
    </source>
</evidence>
<feature type="binding site" evidence="6">
    <location>
        <position position="243"/>
    </location>
    <ligand>
        <name>Mg(2+)</name>
        <dbReference type="ChEBI" id="CHEBI:18420"/>
    </ligand>
</feature>
<comment type="cofactor">
    <cofactor evidence="6">
        <name>Mg(2+)</name>
        <dbReference type="ChEBI" id="CHEBI:18420"/>
    </cofactor>
    <text evidence="6">Binds 1 Mg(2+) ion per subunit.</text>
</comment>
<feature type="domain" description="Alpha-D-phosphohexomutase C-terminal" evidence="9">
    <location>
        <begin position="373"/>
        <end position="439"/>
    </location>
</feature>
<dbReference type="FunFam" id="3.40.120.10:FF:000003">
    <property type="entry name" value="Phosphoglucosamine mutase"/>
    <property type="match status" value="1"/>
</dbReference>
<dbReference type="CDD" id="cd05802">
    <property type="entry name" value="GlmM"/>
    <property type="match status" value="1"/>
</dbReference>
<dbReference type="GO" id="GO:0006048">
    <property type="term" value="P:UDP-N-acetylglucosamine biosynthetic process"/>
    <property type="evidence" value="ECO:0007669"/>
    <property type="project" value="TreeGrafter"/>
</dbReference>
<feature type="binding site" description="via phosphate group" evidence="6">
    <location>
        <position position="102"/>
    </location>
    <ligand>
        <name>Mg(2+)</name>
        <dbReference type="ChEBI" id="CHEBI:18420"/>
    </ligand>
</feature>
<evidence type="ECO:0000313" key="14">
    <source>
        <dbReference type="Proteomes" id="UP000256478"/>
    </source>
</evidence>
<evidence type="ECO:0000259" key="10">
    <source>
        <dbReference type="Pfam" id="PF02878"/>
    </source>
</evidence>
<gene>
    <name evidence="6" type="primary">glmM</name>
    <name evidence="13" type="ORF">DXX93_07845</name>
</gene>
<sequence length="445" mass="47195">MSARKYFGTDGVRGLVGKAPISPDFVMKLGYAAGKVLAAQGTKKVLVGKDTRISGYMLESALEAGFSAAGVNIGLLGPMPTPGIAYLTKTFRAEAGIVISASHNPYYDNGIKFFSQSGEKLPDAVELAIEAEIDKPMTCVASDKLGKATRIDDAAGRYIEFCKSNFPSQYSLAGLKIVVDCANGATYHIAPNVFKELGAEVIEIATSPNGTNINDKCGATSMGQIQEAVVKHGADLGIALDGDGDRLMMVDHTGEVVDGDELVYVIATSDLAAGSLSGGVVGTLMSNMGLELALKALDIPFVRSKVGDRYVMEKLLENGWQLGAENSGHIINLNHTSTGDGIIAALNVLTAICRTEKSLFDLRQGMTKLPQILVNVRFEGDNDPLESANVITAVEQVNEQLTGKGRVLLRKSGTEPLIRVMVEGPDRKEVTQLANDIAEQVKLAC</sequence>
<proteinExistence type="inferred from homology"/>
<keyword evidence="2 6" id="KW-0597">Phosphoprotein</keyword>
<feature type="domain" description="Alpha-D-phosphohexomutase alpha/beta/alpha" evidence="11">
    <location>
        <begin position="157"/>
        <end position="254"/>
    </location>
</feature>
<comment type="caution">
    <text evidence="13">The sequence shown here is derived from an EMBL/GenBank/DDBJ whole genome shotgun (WGS) entry which is preliminary data.</text>
</comment>
<feature type="modified residue" description="Phosphoserine" evidence="6">
    <location>
        <position position="102"/>
    </location>
</feature>
<dbReference type="RefSeq" id="WP_116007620.1">
    <property type="nucleotide sequence ID" value="NZ_QUOU01000001.1"/>
</dbReference>
<dbReference type="SUPFAM" id="SSF55957">
    <property type="entry name" value="Phosphoglucomutase, C-terminal domain"/>
    <property type="match status" value="1"/>
</dbReference>
<evidence type="ECO:0000256" key="8">
    <source>
        <dbReference type="RuleBase" id="RU004327"/>
    </source>
</evidence>
<dbReference type="Pfam" id="PF02878">
    <property type="entry name" value="PGM_PMM_I"/>
    <property type="match status" value="1"/>
</dbReference>
<dbReference type="Pfam" id="PF02880">
    <property type="entry name" value="PGM_PMM_III"/>
    <property type="match status" value="1"/>
</dbReference>
<dbReference type="EC" id="5.4.2.10" evidence="6 8"/>
<evidence type="ECO:0000256" key="4">
    <source>
        <dbReference type="ARBA" id="ARBA00022842"/>
    </source>
</evidence>
<evidence type="ECO:0000259" key="9">
    <source>
        <dbReference type="Pfam" id="PF00408"/>
    </source>
</evidence>
<feature type="binding site" evidence="6">
    <location>
        <position position="245"/>
    </location>
    <ligand>
        <name>Mg(2+)</name>
        <dbReference type="ChEBI" id="CHEBI:18420"/>
    </ligand>
</feature>
<dbReference type="GO" id="GO:0004615">
    <property type="term" value="F:phosphomannomutase activity"/>
    <property type="evidence" value="ECO:0007669"/>
    <property type="project" value="TreeGrafter"/>
</dbReference>
<dbReference type="SUPFAM" id="SSF53738">
    <property type="entry name" value="Phosphoglucomutase, first 3 domains"/>
    <property type="match status" value="3"/>
</dbReference>
<comment type="function">
    <text evidence="6 8">Catalyzes the conversion of glucosamine-6-phosphate to glucosamine-1-phosphate.</text>
</comment>
<dbReference type="InterPro" id="IPR036900">
    <property type="entry name" value="A-D-PHexomutase_C_sf"/>
</dbReference>
<dbReference type="HAMAP" id="MF_01554_B">
    <property type="entry name" value="GlmM_B"/>
    <property type="match status" value="1"/>
</dbReference>
<dbReference type="NCBIfam" id="TIGR01455">
    <property type="entry name" value="glmM"/>
    <property type="match status" value="1"/>
</dbReference>
<evidence type="ECO:0000256" key="2">
    <source>
        <dbReference type="ARBA" id="ARBA00022553"/>
    </source>
</evidence>
<dbReference type="InterPro" id="IPR050060">
    <property type="entry name" value="Phosphoglucosamine_mutase"/>
</dbReference>
<dbReference type="Proteomes" id="UP000256478">
    <property type="component" value="Unassembled WGS sequence"/>
</dbReference>
<evidence type="ECO:0000259" key="11">
    <source>
        <dbReference type="Pfam" id="PF02879"/>
    </source>
</evidence>
<dbReference type="FunFam" id="3.40.120.10:FF:000001">
    <property type="entry name" value="Phosphoglucosamine mutase"/>
    <property type="match status" value="1"/>
</dbReference>
<dbReference type="InterPro" id="IPR005844">
    <property type="entry name" value="A-D-PHexomutase_a/b/a-I"/>
</dbReference>
<evidence type="ECO:0000256" key="1">
    <source>
        <dbReference type="ARBA" id="ARBA00010231"/>
    </source>
</evidence>
<feature type="active site" description="Phosphoserine intermediate" evidence="6">
    <location>
        <position position="102"/>
    </location>
</feature>
<keyword evidence="5 6" id="KW-0413">Isomerase</keyword>
<dbReference type="FunFam" id="3.30.310.50:FF:000001">
    <property type="entry name" value="Phosphoglucosamine mutase"/>
    <property type="match status" value="1"/>
</dbReference>
<dbReference type="GO" id="GO:0005829">
    <property type="term" value="C:cytosol"/>
    <property type="evidence" value="ECO:0007669"/>
    <property type="project" value="TreeGrafter"/>
</dbReference>
<evidence type="ECO:0000256" key="7">
    <source>
        <dbReference type="RuleBase" id="RU004326"/>
    </source>
</evidence>
<comment type="catalytic activity">
    <reaction evidence="6 8">
        <text>alpha-D-glucosamine 1-phosphate = D-glucosamine 6-phosphate</text>
        <dbReference type="Rhea" id="RHEA:23424"/>
        <dbReference type="ChEBI" id="CHEBI:58516"/>
        <dbReference type="ChEBI" id="CHEBI:58725"/>
        <dbReference type="EC" id="5.4.2.10"/>
    </reaction>
</comment>
<reference evidence="13 14" key="1">
    <citation type="submission" date="2018-08" db="EMBL/GenBank/DDBJ databases">
        <title>Thalassotalea euphylliae genome.</title>
        <authorList>
            <person name="Summers S."/>
            <person name="Rice S.A."/>
            <person name="Freckelton M.L."/>
            <person name="Nedved B.T."/>
            <person name="Hadfield M.G."/>
        </authorList>
    </citation>
    <scope>NUCLEOTIDE SEQUENCE [LARGE SCALE GENOMIC DNA]</scope>
    <source>
        <strain evidence="13 14">H1</strain>
    </source>
</reference>
<dbReference type="GO" id="GO:0009252">
    <property type="term" value="P:peptidoglycan biosynthetic process"/>
    <property type="evidence" value="ECO:0007669"/>
    <property type="project" value="UniProtKB-ARBA"/>
</dbReference>
<protein>
    <recommendedName>
        <fullName evidence="6 8">Phosphoglucosamine mutase</fullName>
        <ecNumber evidence="6 8">5.4.2.10</ecNumber>
    </recommendedName>
</protein>
<dbReference type="NCBIfam" id="NF008139">
    <property type="entry name" value="PRK10887.1"/>
    <property type="match status" value="1"/>
</dbReference>
<name>A0A3E0TPY4_9GAMM</name>
<feature type="binding site" evidence="6">
    <location>
        <position position="241"/>
    </location>
    <ligand>
        <name>Mg(2+)</name>
        <dbReference type="ChEBI" id="CHEBI:18420"/>
    </ligand>
</feature>
<dbReference type="PANTHER" id="PTHR42946:SF1">
    <property type="entry name" value="PHOSPHOGLUCOMUTASE (ALPHA-D-GLUCOSE-1,6-BISPHOSPHATE-DEPENDENT)"/>
    <property type="match status" value="1"/>
</dbReference>
<dbReference type="InterPro" id="IPR006352">
    <property type="entry name" value="GlmM_bact"/>
</dbReference>
<dbReference type="PROSITE" id="PS00710">
    <property type="entry name" value="PGM_PMM"/>
    <property type="match status" value="1"/>
</dbReference>
<dbReference type="InterPro" id="IPR016066">
    <property type="entry name" value="A-D-PHexomutase_CS"/>
</dbReference>
<dbReference type="GO" id="GO:0005975">
    <property type="term" value="P:carbohydrate metabolic process"/>
    <property type="evidence" value="ECO:0007669"/>
    <property type="project" value="InterPro"/>
</dbReference>
<dbReference type="InterPro" id="IPR005846">
    <property type="entry name" value="A-D-PHexomutase_a/b/a-III"/>
</dbReference>
<evidence type="ECO:0000256" key="6">
    <source>
        <dbReference type="HAMAP-Rule" id="MF_01554"/>
    </source>
</evidence>
<keyword evidence="4 6" id="KW-0460">Magnesium</keyword>
<dbReference type="EMBL" id="QUOU01000001">
    <property type="protein sequence ID" value="REL26503.1"/>
    <property type="molecule type" value="Genomic_DNA"/>
</dbReference>
<dbReference type="GO" id="GO:0008966">
    <property type="term" value="F:phosphoglucosamine mutase activity"/>
    <property type="evidence" value="ECO:0007669"/>
    <property type="project" value="UniProtKB-UniRule"/>
</dbReference>
<keyword evidence="3 6" id="KW-0479">Metal-binding</keyword>
<evidence type="ECO:0000256" key="3">
    <source>
        <dbReference type="ARBA" id="ARBA00022723"/>
    </source>
</evidence>
<accession>A0A3E0TPY4</accession>